<reference evidence="14" key="2">
    <citation type="submission" date="2017-05" db="EMBL/GenBank/DDBJ databases">
        <title>Improved OligoMM genomes.</title>
        <authorList>
            <person name="Garzetti D."/>
        </authorList>
    </citation>
    <scope>NUCLEOTIDE SEQUENCE [LARGE SCALE GENOMIC DNA]</scope>
    <source>
        <strain evidence="14">KB18</strain>
    </source>
</reference>
<dbReference type="Pfam" id="PF02424">
    <property type="entry name" value="ApbE"/>
    <property type="match status" value="1"/>
</dbReference>
<dbReference type="InterPro" id="IPR024932">
    <property type="entry name" value="ApbE"/>
</dbReference>
<keyword evidence="4 10" id="KW-0808">Transferase</keyword>
<proteinExistence type="inferred from homology"/>
<evidence type="ECO:0000313" key="15">
    <source>
        <dbReference type="Proteomes" id="UP000596035"/>
    </source>
</evidence>
<reference evidence="12" key="1">
    <citation type="journal article" date="2017" name="Genome Announc.">
        <title>High-Quality Whole-Genome Sequences of the Oligo-Mouse-Microbiota Bacterial Community.</title>
        <authorList>
            <person name="Garzetti D."/>
            <person name="Brugiroux S."/>
            <person name="Bunk B."/>
            <person name="Pukall R."/>
            <person name="McCoy K.D."/>
            <person name="Macpherson A.J."/>
            <person name="Stecher B."/>
        </authorList>
    </citation>
    <scope>NUCLEOTIDE SEQUENCE</scope>
    <source>
        <strain evidence="12">KB18</strain>
    </source>
</reference>
<feature type="binding site" evidence="11">
    <location>
        <position position="206"/>
    </location>
    <ligand>
        <name>Mg(2+)</name>
        <dbReference type="ChEBI" id="CHEBI:18420"/>
    </ligand>
</feature>
<dbReference type="GO" id="GO:0016740">
    <property type="term" value="F:transferase activity"/>
    <property type="evidence" value="ECO:0007669"/>
    <property type="project" value="UniProtKB-UniRule"/>
</dbReference>
<comment type="cofactor">
    <cofactor evidence="11">
        <name>Mg(2+)</name>
        <dbReference type="ChEBI" id="CHEBI:18420"/>
    </cofactor>
    <cofactor evidence="11">
        <name>Mn(2+)</name>
        <dbReference type="ChEBI" id="CHEBI:29035"/>
    </cofactor>
    <text evidence="11">Magnesium. Can also use manganese.</text>
</comment>
<comment type="catalytic activity">
    <reaction evidence="9 10">
        <text>L-threonyl-[protein] + FAD = FMN-L-threonyl-[protein] + AMP + H(+)</text>
        <dbReference type="Rhea" id="RHEA:36847"/>
        <dbReference type="Rhea" id="RHEA-COMP:11060"/>
        <dbReference type="Rhea" id="RHEA-COMP:11061"/>
        <dbReference type="ChEBI" id="CHEBI:15378"/>
        <dbReference type="ChEBI" id="CHEBI:30013"/>
        <dbReference type="ChEBI" id="CHEBI:57692"/>
        <dbReference type="ChEBI" id="CHEBI:74257"/>
        <dbReference type="ChEBI" id="CHEBI:456215"/>
        <dbReference type="EC" id="2.7.1.180"/>
    </reaction>
</comment>
<evidence type="ECO:0000256" key="4">
    <source>
        <dbReference type="ARBA" id="ARBA00022679"/>
    </source>
</evidence>
<dbReference type="SUPFAM" id="SSF143631">
    <property type="entry name" value="ApbE-like"/>
    <property type="match status" value="1"/>
</dbReference>
<reference evidence="13 15" key="3">
    <citation type="submission" date="2020-11" db="EMBL/GenBank/DDBJ databases">
        <title>Closed and high quality bacterial genomes of the OMM12 community.</title>
        <authorList>
            <person name="Marbouty M."/>
            <person name="Lamy-Besnier Q."/>
            <person name="Debarbieux L."/>
            <person name="Koszul R."/>
        </authorList>
    </citation>
    <scope>NUCLEOTIDE SEQUENCE [LARGE SCALE GENOMIC DNA]</scope>
    <source>
        <strain evidence="13 15">KB18</strain>
    </source>
</reference>
<feature type="binding site" evidence="11">
    <location>
        <position position="331"/>
    </location>
    <ligand>
        <name>Mg(2+)</name>
        <dbReference type="ChEBI" id="CHEBI:18420"/>
    </ligand>
</feature>
<dbReference type="AlphaFoldDB" id="A0A1Z2XLK9"/>
<keyword evidence="6 10" id="KW-0274">FAD</keyword>
<feature type="binding site" evidence="11">
    <location>
        <position position="327"/>
    </location>
    <ligand>
        <name>Mg(2+)</name>
        <dbReference type="ChEBI" id="CHEBI:18420"/>
    </ligand>
</feature>
<keyword evidence="7 10" id="KW-0460">Magnesium</keyword>
<keyword evidence="14" id="KW-1185">Reference proteome</keyword>
<evidence type="ECO:0000256" key="10">
    <source>
        <dbReference type="PIRNR" id="PIRNR006268"/>
    </source>
</evidence>
<sequence length="384" mass="41698">MKPVTEKSKARLPKGKRAILILLPLALVLAGLAIWQFAHREREYQLDSFAMGSYVRQTVWGREPEKAAAETVQRIGELEREISWRRDGDVAKMNSQAGGEPVTVDESTATGELLEELLELCERSGGALDITLGPVTRLWDFDGEPRLPDEKELEKALALVDYRKLSMDSEEYLYAVPNEDGSHLDCLGTRYRVSLIEPGMALDLGAVGKGAACDEAAELIYREGISGMVASVGGSVCLRGEKPDGGPFRVSVRNPKEDQTGSLGVLELDGGYISTSGSYEKYFEQDGKRYCHLLDPRTGYPAESGLVSVTVWCPPGVDAWWPGALSDGLATACFVLGTEDGLELLESYGAEGLFIDENDVITVTEGLKDRFTLTAGGYSLEGDG</sequence>
<evidence type="ECO:0000313" key="12">
    <source>
        <dbReference type="EMBL" id="ASB39315.1"/>
    </source>
</evidence>
<evidence type="ECO:0000256" key="11">
    <source>
        <dbReference type="PIRSR" id="PIRSR006268-2"/>
    </source>
</evidence>
<evidence type="ECO:0000313" key="13">
    <source>
        <dbReference type="EMBL" id="QQR28605.1"/>
    </source>
</evidence>
<dbReference type="Proteomes" id="UP000196710">
    <property type="component" value="Chromosome"/>
</dbReference>
<dbReference type="PANTHER" id="PTHR30040">
    <property type="entry name" value="THIAMINE BIOSYNTHESIS LIPOPROTEIN APBE"/>
    <property type="match status" value="1"/>
</dbReference>
<evidence type="ECO:0000256" key="7">
    <source>
        <dbReference type="ARBA" id="ARBA00022842"/>
    </source>
</evidence>
<evidence type="ECO:0000256" key="3">
    <source>
        <dbReference type="ARBA" id="ARBA00022630"/>
    </source>
</evidence>
<dbReference type="InterPro" id="IPR003374">
    <property type="entry name" value="ApbE-like_sf"/>
</dbReference>
<keyword evidence="3 10" id="KW-0285">Flavoprotein</keyword>
<dbReference type="PIRSF" id="PIRSF006268">
    <property type="entry name" value="ApbE"/>
    <property type="match status" value="1"/>
</dbReference>
<dbReference type="Gene3D" id="3.10.520.10">
    <property type="entry name" value="ApbE-like domains"/>
    <property type="match status" value="1"/>
</dbReference>
<gene>
    <name evidence="12" type="ORF">ADH66_00755</name>
    <name evidence="13" type="ORF">I5Q82_10745</name>
</gene>
<comment type="similarity">
    <text evidence="10">Belongs to the ApbE family.</text>
</comment>
<evidence type="ECO:0000256" key="5">
    <source>
        <dbReference type="ARBA" id="ARBA00022723"/>
    </source>
</evidence>
<dbReference type="EC" id="2.7.1.180" evidence="1 10"/>
<dbReference type="PANTHER" id="PTHR30040:SF2">
    <property type="entry name" value="FAD:PROTEIN FMN TRANSFERASE"/>
    <property type="match status" value="1"/>
</dbReference>
<accession>A0A1Z2XLK9</accession>
<evidence type="ECO:0000256" key="9">
    <source>
        <dbReference type="ARBA" id="ARBA00048540"/>
    </source>
</evidence>
<dbReference type="KEGG" id="amur:ADH66_00755"/>
<evidence type="ECO:0000313" key="14">
    <source>
        <dbReference type="Proteomes" id="UP000196710"/>
    </source>
</evidence>
<evidence type="ECO:0000256" key="6">
    <source>
        <dbReference type="ARBA" id="ARBA00022827"/>
    </source>
</evidence>
<keyword evidence="5 10" id="KW-0479">Metal-binding</keyword>
<evidence type="ECO:0000256" key="2">
    <source>
        <dbReference type="ARBA" id="ARBA00016337"/>
    </source>
</evidence>
<dbReference type="EMBL" id="CP021422">
    <property type="protein sequence ID" value="ASB39315.1"/>
    <property type="molecule type" value="Genomic_DNA"/>
</dbReference>
<name>A0A1Z2XLK9_9FIRM</name>
<dbReference type="Proteomes" id="UP000596035">
    <property type="component" value="Chromosome"/>
</dbReference>
<protein>
    <recommendedName>
        <fullName evidence="2 10">FAD:protein FMN transferase</fullName>
        <ecNumber evidence="1 10">2.7.1.180</ecNumber>
    </recommendedName>
    <alternativeName>
        <fullName evidence="8 10">Flavin transferase</fullName>
    </alternativeName>
</protein>
<evidence type="ECO:0000256" key="8">
    <source>
        <dbReference type="ARBA" id="ARBA00031306"/>
    </source>
</evidence>
<evidence type="ECO:0000256" key="1">
    <source>
        <dbReference type="ARBA" id="ARBA00011955"/>
    </source>
</evidence>
<dbReference type="GO" id="GO:0046872">
    <property type="term" value="F:metal ion binding"/>
    <property type="evidence" value="ECO:0007669"/>
    <property type="project" value="UniProtKB-UniRule"/>
</dbReference>
<dbReference type="EMBL" id="CP065321">
    <property type="protein sequence ID" value="QQR28605.1"/>
    <property type="molecule type" value="Genomic_DNA"/>
</dbReference>
<organism evidence="13 15">
    <name type="scientific">Acutalibacter muris</name>
    <dbReference type="NCBI Taxonomy" id="1796620"/>
    <lineage>
        <taxon>Bacteria</taxon>
        <taxon>Bacillati</taxon>
        <taxon>Bacillota</taxon>
        <taxon>Clostridia</taxon>
        <taxon>Eubacteriales</taxon>
        <taxon>Acutalibacteraceae</taxon>
        <taxon>Acutalibacter</taxon>
    </lineage>
</organism>